<organism evidence="1 2">
    <name type="scientific">Bradyrhizobium brasilense</name>
    <dbReference type="NCBI Taxonomy" id="1419277"/>
    <lineage>
        <taxon>Bacteria</taxon>
        <taxon>Pseudomonadati</taxon>
        <taxon>Pseudomonadota</taxon>
        <taxon>Alphaproteobacteria</taxon>
        <taxon>Hyphomicrobiales</taxon>
        <taxon>Nitrobacteraceae</taxon>
        <taxon>Bradyrhizobium</taxon>
    </lineage>
</organism>
<evidence type="ECO:0000313" key="1">
    <source>
        <dbReference type="EMBL" id="SDF25043.1"/>
    </source>
</evidence>
<name>A0A1G7JJH1_9BRAD</name>
<accession>A0A1G7JJH1</accession>
<evidence type="ECO:0000313" key="2">
    <source>
        <dbReference type="Proteomes" id="UP000199245"/>
    </source>
</evidence>
<dbReference type="Proteomes" id="UP000199245">
    <property type="component" value="Unassembled WGS sequence"/>
</dbReference>
<protein>
    <submittedName>
        <fullName evidence="1">Uncharacterized protein</fullName>
    </submittedName>
</protein>
<gene>
    <name evidence="1" type="ORF">SAMN05216337_10498</name>
</gene>
<sequence length="29" mass="3399">MSTLRQTIADKFLANLADYLVLVSWRLIF</sequence>
<reference evidence="1 2" key="1">
    <citation type="submission" date="2016-10" db="EMBL/GenBank/DDBJ databases">
        <authorList>
            <person name="de Groot N.N."/>
        </authorList>
    </citation>
    <scope>NUCLEOTIDE SEQUENCE [LARGE SCALE GENOMIC DNA]</scope>
    <source>
        <strain evidence="1 2">R5</strain>
    </source>
</reference>
<dbReference type="AlphaFoldDB" id="A0A1G7JJH1"/>
<proteinExistence type="predicted"/>
<dbReference type="EMBL" id="FMZW01000049">
    <property type="protein sequence ID" value="SDF25043.1"/>
    <property type="molecule type" value="Genomic_DNA"/>
</dbReference>